<sequence length="123" mass="14295">NEVQDRTSRELLICMSRIIEVPNALINNIMYVINNPDLFNEEAKEILDELKDLYNSFKKRQVPDCKRAFNDIATKFRDLNQYLIDPQHKIPDFSTDEFYKFLSTECGATDENVKNETGSQGVV</sequence>
<dbReference type="Proteomes" id="UP001470230">
    <property type="component" value="Unassembled WGS sequence"/>
</dbReference>
<accession>A0ABR2HW16</accession>
<protein>
    <submittedName>
        <fullName evidence="1">Uncharacterized protein</fullName>
    </submittedName>
</protein>
<dbReference type="EMBL" id="JAPFFF010000022">
    <property type="protein sequence ID" value="KAK8853701.1"/>
    <property type="molecule type" value="Genomic_DNA"/>
</dbReference>
<proteinExistence type="predicted"/>
<gene>
    <name evidence="1" type="ORF">M9Y10_017262</name>
</gene>
<comment type="caution">
    <text evidence="1">The sequence shown here is derived from an EMBL/GenBank/DDBJ whole genome shotgun (WGS) entry which is preliminary data.</text>
</comment>
<name>A0ABR2HW16_9EUKA</name>
<keyword evidence="2" id="KW-1185">Reference proteome</keyword>
<reference evidence="1 2" key="1">
    <citation type="submission" date="2024-04" db="EMBL/GenBank/DDBJ databases">
        <title>Tritrichomonas musculus Genome.</title>
        <authorList>
            <person name="Alves-Ferreira E."/>
            <person name="Grigg M."/>
            <person name="Lorenzi H."/>
            <person name="Galac M."/>
        </authorList>
    </citation>
    <scope>NUCLEOTIDE SEQUENCE [LARGE SCALE GENOMIC DNA]</scope>
    <source>
        <strain evidence="1 2">EAF2021</strain>
    </source>
</reference>
<evidence type="ECO:0000313" key="2">
    <source>
        <dbReference type="Proteomes" id="UP001470230"/>
    </source>
</evidence>
<evidence type="ECO:0000313" key="1">
    <source>
        <dbReference type="EMBL" id="KAK8853701.1"/>
    </source>
</evidence>
<feature type="non-terminal residue" evidence="1">
    <location>
        <position position="1"/>
    </location>
</feature>
<organism evidence="1 2">
    <name type="scientific">Tritrichomonas musculus</name>
    <dbReference type="NCBI Taxonomy" id="1915356"/>
    <lineage>
        <taxon>Eukaryota</taxon>
        <taxon>Metamonada</taxon>
        <taxon>Parabasalia</taxon>
        <taxon>Tritrichomonadida</taxon>
        <taxon>Tritrichomonadidae</taxon>
        <taxon>Tritrichomonas</taxon>
    </lineage>
</organism>